<dbReference type="Proteomes" id="UP000584663">
    <property type="component" value="Unassembled WGS sequence"/>
</dbReference>
<organism evidence="2 3">
    <name type="scientific">Sphingomonas yabuuchiae</name>
    <dbReference type="NCBI Taxonomy" id="172044"/>
    <lineage>
        <taxon>Bacteria</taxon>
        <taxon>Pseudomonadati</taxon>
        <taxon>Pseudomonadota</taxon>
        <taxon>Alphaproteobacteria</taxon>
        <taxon>Sphingomonadales</taxon>
        <taxon>Sphingomonadaceae</taxon>
        <taxon>Sphingomonas</taxon>
    </lineage>
</organism>
<gene>
    <name evidence="2" type="ORF">GGQ89_003687</name>
</gene>
<keyword evidence="1" id="KW-1133">Transmembrane helix</keyword>
<keyword evidence="1" id="KW-0812">Transmembrane</keyword>
<feature type="transmembrane region" description="Helical" evidence="1">
    <location>
        <begin position="6"/>
        <end position="25"/>
    </location>
</feature>
<comment type="caution">
    <text evidence="2">The sequence shown here is derived from an EMBL/GenBank/DDBJ whole genome shotgun (WGS) entry which is preliminary data.</text>
</comment>
<accession>A0ABR6KFW0</accession>
<keyword evidence="3" id="KW-1185">Reference proteome</keyword>
<dbReference type="EMBL" id="JACHNX010000029">
    <property type="protein sequence ID" value="MBB4611440.1"/>
    <property type="molecule type" value="Genomic_DNA"/>
</dbReference>
<sequence length="53" mass="6069">MSGIEQAGLIILAIIVVMVLASRGARQDDANRIEDADRETWWWARRSWRDGGR</sequence>
<evidence type="ECO:0000256" key="1">
    <source>
        <dbReference type="SAM" id="Phobius"/>
    </source>
</evidence>
<keyword evidence="1" id="KW-0472">Membrane</keyword>
<name>A0ABR6KFW0_9SPHN</name>
<proteinExistence type="predicted"/>
<evidence type="ECO:0000313" key="2">
    <source>
        <dbReference type="EMBL" id="MBB4611440.1"/>
    </source>
</evidence>
<reference evidence="2 3" key="1">
    <citation type="submission" date="2020-08" db="EMBL/GenBank/DDBJ databases">
        <title>Genomic Encyclopedia of Type Strains, Phase IV (KMG-IV): sequencing the most valuable type-strain genomes for metagenomic binning, comparative biology and taxonomic classification.</title>
        <authorList>
            <person name="Goeker M."/>
        </authorList>
    </citation>
    <scope>NUCLEOTIDE SEQUENCE [LARGE SCALE GENOMIC DNA]</scope>
    <source>
        <strain evidence="2 3">DSM 14562</strain>
    </source>
</reference>
<protein>
    <submittedName>
        <fullName evidence="2">Uncharacterized protein</fullName>
    </submittedName>
</protein>
<evidence type="ECO:0000313" key="3">
    <source>
        <dbReference type="Proteomes" id="UP000584663"/>
    </source>
</evidence>